<dbReference type="KEGG" id="rht:NT26_2917"/>
<accession>L0NIL4</accession>
<dbReference type="PROSITE" id="PS51257">
    <property type="entry name" value="PROKAR_LIPOPROTEIN"/>
    <property type="match status" value="1"/>
</dbReference>
<feature type="transmembrane region" description="Helical" evidence="1">
    <location>
        <begin position="6"/>
        <end position="23"/>
    </location>
</feature>
<evidence type="ECO:0000256" key="1">
    <source>
        <dbReference type="SAM" id="Phobius"/>
    </source>
</evidence>
<keyword evidence="1" id="KW-1133">Transmembrane helix</keyword>
<protein>
    <submittedName>
        <fullName evidence="2">Uncharacterized protein</fullName>
    </submittedName>
</protein>
<dbReference type="Proteomes" id="UP000010792">
    <property type="component" value="Chromosome"/>
</dbReference>
<keyword evidence="1" id="KW-0812">Transmembrane</keyword>
<gene>
    <name evidence="2" type="ORF">NT26_2917</name>
</gene>
<keyword evidence="1" id="KW-0472">Membrane</keyword>
<keyword evidence="3" id="KW-1185">Reference proteome</keyword>
<dbReference type="EMBL" id="FO082820">
    <property type="protein sequence ID" value="CCF20641.1"/>
    <property type="molecule type" value="Genomic_DNA"/>
</dbReference>
<name>L0NIL4_9HYPH</name>
<reference evidence="2 3" key="1">
    <citation type="journal article" date="2013" name="Genome Biol. Evol.">
        <title>Life in an arsenic-containing gold mine: genome and physiology of the autotrophic arsenite-oxidizing bacterium rhizobium sp. NT-26.</title>
        <authorList>
            <person name="Andres J."/>
            <person name="Arsene-Ploetze F."/>
            <person name="Barbe V."/>
            <person name="Brochier-Armanet C."/>
            <person name="Cleiss-Arnold J."/>
            <person name="Coppee J.Y."/>
            <person name="Dillies M.A."/>
            <person name="Geist"/>
            <person name="L"/>
            <person name="Joublin A."/>
            <person name="Koechler S."/>
            <person name="Lassalle F."/>
            <person name="Marchal M."/>
            <person name="Medigue C."/>
            <person name="Muller D."/>
            <person name="Nesme X."/>
            <person name="Plewniak F."/>
            <person name="Proux C."/>
            <person name="Ramirez-Bahena M.H."/>
            <person name="Schenowitz C."/>
            <person name="Sismeiro O."/>
            <person name="Vallenet D."/>
            <person name="Santini J.M."/>
            <person name="Bertin P.N."/>
        </authorList>
    </citation>
    <scope>NUCLEOTIDE SEQUENCE [LARGE SCALE GENOMIC DNA]</scope>
    <source>
        <strain evidence="2 3">NT-26</strain>
    </source>
</reference>
<evidence type="ECO:0000313" key="2">
    <source>
        <dbReference type="EMBL" id="CCF20641.1"/>
    </source>
</evidence>
<evidence type="ECO:0000313" key="3">
    <source>
        <dbReference type="Proteomes" id="UP000010792"/>
    </source>
</evidence>
<organism evidence="2 3">
    <name type="scientific">Pseudorhizobium banfieldiae</name>
    <dbReference type="NCBI Taxonomy" id="1125847"/>
    <lineage>
        <taxon>Bacteria</taxon>
        <taxon>Pseudomonadati</taxon>
        <taxon>Pseudomonadota</taxon>
        <taxon>Alphaproteobacteria</taxon>
        <taxon>Hyphomicrobiales</taxon>
        <taxon>Rhizobiaceae</taxon>
        <taxon>Rhizobium/Agrobacterium group</taxon>
        <taxon>Pseudorhizobium</taxon>
    </lineage>
</organism>
<sequence length="25" mass="2726">MVKDWVEAAGLVMVVAACYMMVVPI</sequence>
<proteinExistence type="predicted"/>
<dbReference type="AlphaFoldDB" id="L0NIL4"/>